<accession>A0A4Z0YIL2</accession>
<comment type="similarity">
    <text evidence="1 3">Belongs to the short-chain dehydrogenases/reductases (SDR) family.</text>
</comment>
<evidence type="ECO:0000256" key="1">
    <source>
        <dbReference type="ARBA" id="ARBA00006484"/>
    </source>
</evidence>
<evidence type="ECO:0000256" key="2">
    <source>
        <dbReference type="ARBA" id="ARBA00023002"/>
    </source>
</evidence>
<dbReference type="InterPro" id="IPR002347">
    <property type="entry name" value="SDR_fam"/>
</dbReference>
<dbReference type="EMBL" id="SKBN01000256">
    <property type="protein sequence ID" value="TGJ79868.1"/>
    <property type="molecule type" value="Genomic_DNA"/>
</dbReference>
<dbReference type="InterPro" id="IPR036291">
    <property type="entry name" value="NAD(P)-bd_dom_sf"/>
</dbReference>
<dbReference type="PANTHER" id="PTHR43976:SF16">
    <property type="entry name" value="SHORT-CHAIN DEHYDROGENASE_REDUCTASE FAMILY PROTEIN"/>
    <property type="match status" value="1"/>
</dbReference>
<protein>
    <submittedName>
        <fullName evidence="4">Uncharacterized protein</fullName>
    </submittedName>
</protein>
<dbReference type="CDD" id="cd05374">
    <property type="entry name" value="17beta-HSD-like_SDR_c"/>
    <property type="match status" value="1"/>
</dbReference>
<dbReference type="SUPFAM" id="SSF51735">
    <property type="entry name" value="NAD(P)-binding Rossmann-fold domains"/>
    <property type="match status" value="1"/>
</dbReference>
<sequence length="297" mass="31093">MTTNASVGTTDKKVWLITGCSSGLGHAIAEAALNRGDTVVATARDVSKLSVLARRGALTETLDVTSSDAMLSEAVEHIASRTGGRIDILVNNAGYILTGGVEECSRAEVLATFETNVFGQFNVLRALLPIMRKAKGGVVANMGSIGGWHGTPGAGIYCATKACSSLLAEALRGEVAHLGIQVTSIEPGYTRTNFLAAGHQVRAGRVIEDLAEGVNPTMEALGAYSLKQPGDPVKVARLVVEALTGSGRCAGRRLPPRLLIGADAYQIVAGNVQAHQDNWKEWEDLATAINCDDVRSA</sequence>
<dbReference type="GO" id="GO:0016491">
    <property type="term" value="F:oxidoreductase activity"/>
    <property type="evidence" value="ECO:0007669"/>
    <property type="project" value="UniProtKB-KW"/>
</dbReference>
<keyword evidence="5" id="KW-1185">Reference proteome</keyword>
<dbReference type="AlphaFoldDB" id="A0A4Z0YIL2"/>
<dbReference type="InterPro" id="IPR051911">
    <property type="entry name" value="SDR_oxidoreductase"/>
</dbReference>
<name>A0A4Z0YIL2_9PEZI</name>
<dbReference type="PRINTS" id="PR00080">
    <property type="entry name" value="SDRFAMILY"/>
</dbReference>
<comment type="caution">
    <text evidence="4">The sequence shown here is derived from an EMBL/GenBank/DDBJ whole genome shotgun (WGS) entry which is preliminary data.</text>
</comment>
<dbReference type="STRING" id="37992.A0A4Z0YIL2"/>
<keyword evidence="2" id="KW-0560">Oxidoreductase</keyword>
<gene>
    <name evidence="4" type="ORF">E0Z10_g8899</name>
</gene>
<evidence type="ECO:0000256" key="3">
    <source>
        <dbReference type="RuleBase" id="RU000363"/>
    </source>
</evidence>
<dbReference type="Pfam" id="PF00106">
    <property type="entry name" value="adh_short"/>
    <property type="match status" value="1"/>
</dbReference>
<proteinExistence type="inferred from homology"/>
<dbReference type="PRINTS" id="PR00081">
    <property type="entry name" value="GDHRDH"/>
</dbReference>
<dbReference type="Proteomes" id="UP000297716">
    <property type="component" value="Unassembled WGS sequence"/>
</dbReference>
<dbReference type="Gene3D" id="3.40.50.720">
    <property type="entry name" value="NAD(P)-binding Rossmann-like Domain"/>
    <property type="match status" value="1"/>
</dbReference>
<reference evidence="4 5" key="1">
    <citation type="submission" date="2019-03" db="EMBL/GenBank/DDBJ databases">
        <title>Draft genome sequence of Xylaria hypoxylon DSM 108379, a ubiquitous saprotrophic-parasitic fungi on hardwood.</title>
        <authorList>
            <person name="Buettner E."/>
            <person name="Leonhardt S."/>
            <person name="Gebauer A.M."/>
            <person name="Liers C."/>
            <person name="Hofrichter M."/>
            <person name="Kellner H."/>
        </authorList>
    </citation>
    <scope>NUCLEOTIDE SEQUENCE [LARGE SCALE GENOMIC DNA]</scope>
    <source>
        <strain evidence="4 5">DSM 108379</strain>
    </source>
</reference>
<organism evidence="4 5">
    <name type="scientific">Xylaria hypoxylon</name>
    <dbReference type="NCBI Taxonomy" id="37992"/>
    <lineage>
        <taxon>Eukaryota</taxon>
        <taxon>Fungi</taxon>
        <taxon>Dikarya</taxon>
        <taxon>Ascomycota</taxon>
        <taxon>Pezizomycotina</taxon>
        <taxon>Sordariomycetes</taxon>
        <taxon>Xylariomycetidae</taxon>
        <taxon>Xylariales</taxon>
        <taxon>Xylariaceae</taxon>
        <taxon>Xylaria</taxon>
    </lineage>
</organism>
<dbReference type="OrthoDB" id="1274115at2759"/>
<evidence type="ECO:0000313" key="4">
    <source>
        <dbReference type="EMBL" id="TGJ79868.1"/>
    </source>
</evidence>
<evidence type="ECO:0000313" key="5">
    <source>
        <dbReference type="Proteomes" id="UP000297716"/>
    </source>
</evidence>
<dbReference type="PANTHER" id="PTHR43976">
    <property type="entry name" value="SHORT CHAIN DEHYDROGENASE"/>
    <property type="match status" value="1"/>
</dbReference>